<dbReference type="InterPro" id="IPR050994">
    <property type="entry name" value="At_inactive_RLKs"/>
</dbReference>
<evidence type="ECO:0000313" key="1">
    <source>
        <dbReference type="EMBL" id="MCI66726.1"/>
    </source>
</evidence>
<dbReference type="AlphaFoldDB" id="A0A392U2T6"/>
<protein>
    <submittedName>
        <fullName evidence="1">Putative leucine-rich repeat receptor-like protein kinase</fullName>
    </submittedName>
</protein>
<sequence length="75" mass="8337">MVYVGQQGLDKGNKMVFFDGAKRFELEDLLRASAEMLGKGTLGTVYKAVLDDGSIVAVKRLKEVQIGGKREFEQR</sequence>
<keyword evidence="1" id="KW-0418">Kinase</keyword>
<feature type="non-terminal residue" evidence="1">
    <location>
        <position position="75"/>
    </location>
</feature>
<dbReference type="EMBL" id="LXQA010700982">
    <property type="protein sequence ID" value="MCI66726.1"/>
    <property type="molecule type" value="Genomic_DNA"/>
</dbReference>
<evidence type="ECO:0000313" key="2">
    <source>
        <dbReference type="Proteomes" id="UP000265520"/>
    </source>
</evidence>
<comment type="caution">
    <text evidence="1">The sequence shown here is derived from an EMBL/GenBank/DDBJ whole genome shotgun (WGS) entry which is preliminary data.</text>
</comment>
<keyword evidence="1" id="KW-0808">Transferase</keyword>
<dbReference type="GO" id="GO:0016301">
    <property type="term" value="F:kinase activity"/>
    <property type="evidence" value="ECO:0007669"/>
    <property type="project" value="UniProtKB-KW"/>
</dbReference>
<accession>A0A392U2T6</accession>
<dbReference type="PANTHER" id="PTHR48010">
    <property type="entry name" value="OS05G0588300 PROTEIN"/>
    <property type="match status" value="1"/>
</dbReference>
<dbReference type="SUPFAM" id="SSF56112">
    <property type="entry name" value="Protein kinase-like (PK-like)"/>
    <property type="match status" value="1"/>
</dbReference>
<proteinExistence type="predicted"/>
<name>A0A392U2T6_9FABA</name>
<dbReference type="Gene3D" id="3.30.200.20">
    <property type="entry name" value="Phosphorylase Kinase, domain 1"/>
    <property type="match status" value="1"/>
</dbReference>
<keyword evidence="2" id="KW-1185">Reference proteome</keyword>
<reference evidence="1 2" key="1">
    <citation type="journal article" date="2018" name="Front. Plant Sci.">
        <title>Red Clover (Trifolium pratense) and Zigzag Clover (T. medium) - A Picture of Genomic Similarities and Differences.</title>
        <authorList>
            <person name="Dluhosova J."/>
            <person name="Istvanek J."/>
            <person name="Nedelnik J."/>
            <person name="Repkova J."/>
        </authorList>
    </citation>
    <scope>NUCLEOTIDE SEQUENCE [LARGE SCALE GENOMIC DNA]</scope>
    <source>
        <strain evidence="2">cv. 10/8</strain>
        <tissue evidence="1">Leaf</tissue>
    </source>
</reference>
<dbReference type="InterPro" id="IPR011009">
    <property type="entry name" value="Kinase-like_dom_sf"/>
</dbReference>
<organism evidence="1 2">
    <name type="scientific">Trifolium medium</name>
    <dbReference type="NCBI Taxonomy" id="97028"/>
    <lineage>
        <taxon>Eukaryota</taxon>
        <taxon>Viridiplantae</taxon>
        <taxon>Streptophyta</taxon>
        <taxon>Embryophyta</taxon>
        <taxon>Tracheophyta</taxon>
        <taxon>Spermatophyta</taxon>
        <taxon>Magnoliopsida</taxon>
        <taxon>eudicotyledons</taxon>
        <taxon>Gunneridae</taxon>
        <taxon>Pentapetalae</taxon>
        <taxon>rosids</taxon>
        <taxon>fabids</taxon>
        <taxon>Fabales</taxon>
        <taxon>Fabaceae</taxon>
        <taxon>Papilionoideae</taxon>
        <taxon>50 kb inversion clade</taxon>
        <taxon>NPAAA clade</taxon>
        <taxon>Hologalegina</taxon>
        <taxon>IRL clade</taxon>
        <taxon>Trifolieae</taxon>
        <taxon>Trifolium</taxon>
    </lineage>
</organism>
<dbReference type="Proteomes" id="UP000265520">
    <property type="component" value="Unassembled WGS sequence"/>
</dbReference>
<keyword evidence="1" id="KW-0675">Receptor</keyword>
<dbReference type="PANTHER" id="PTHR48010:SF58">
    <property type="entry name" value="RECEPTOR PROTEIN KINASE-LIKE PROTEIN ZAR1"/>
    <property type="match status" value="1"/>
</dbReference>